<evidence type="ECO:0000256" key="1">
    <source>
        <dbReference type="SAM" id="MobiDB-lite"/>
    </source>
</evidence>
<accession>A0A0C2SE32</accession>
<keyword evidence="3" id="KW-1185">Reference proteome</keyword>
<sequence>MSRGQIHSRARLCIGLCNFKRSPFAHNSNREVTYGRYLNHSYYEKDESDSDDRDGEDEVDFGMLPTLLVYRDGELVHNWVRVDWEAGPAGVEHLLERHQITPRRRVPNENLGLPPDGSDDLYSGGI</sequence>
<dbReference type="HOGENOM" id="CLU_1981096_0_0_1"/>
<evidence type="ECO:0000313" key="2">
    <source>
        <dbReference type="EMBL" id="KIL61320.1"/>
    </source>
</evidence>
<name>A0A0C2SE32_AMAMK</name>
<dbReference type="AlphaFoldDB" id="A0A0C2SE32"/>
<evidence type="ECO:0000313" key="3">
    <source>
        <dbReference type="Proteomes" id="UP000054549"/>
    </source>
</evidence>
<dbReference type="Gene3D" id="3.40.30.10">
    <property type="entry name" value="Glutaredoxin"/>
    <property type="match status" value="1"/>
</dbReference>
<dbReference type="InParanoid" id="A0A0C2SE32"/>
<organism evidence="2 3">
    <name type="scientific">Amanita muscaria (strain Koide BX008)</name>
    <dbReference type="NCBI Taxonomy" id="946122"/>
    <lineage>
        <taxon>Eukaryota</taxon>
        <taxon>Fungi</taxon>
        <taxon>Dikarya</taxon>
        <taxon>Basidiomycota</taxon>
        <taxon>Agaricomycotina</taxon>
        <taxon>Agaricomycetes</taxon>
        <taxon>Agaricomycetidae</taxon>
        <taxon>Agaricales</taxon>
        <taxon>Pluteineae</taxon>
        <taxon>Amanitaceae</taxon>
        <taxon>Amanita</taxon>
    </lineage>
</organism>
<dbReference type="STRING" id="946122.A0A0C2SE32"/>
<reference evidence="2 3" key="1">
    <citation type="submission" date="2014-04" db="EMBL/GenBank/DDBJ databases">
        <title>Evolutionary Origins and Diversification of the Mycorrhizal Mutualists.</title>
        <authorList>
            <consortium name="DOE Joint Genome Institute"/>
            <consortium name="Mycorrhizal Genomics Consortium"/>
            <person name="Kohler A."/>
            <person name="Kuo A."/>
            <person name="Nagy L.G."/>
            <person name="Floudas D."/>
            <person name="Copeland A."/>
            <person name="Barry K.W."/>
            <person name="Cichocki N."/>
            <person name="Veneault-Fourrey C."/>
            <person name="LaButti K."/>
            <person name="Lindquist E.A."/>
            <person name="Lipzen A."/>
            <person name="Lundell T."/>
            <person name="Morin E."/>
            <person name="Murat C."/>
            <person name="Riley R."/>
            <person name="Ohm R."/>
            <person name="Sun H."/>
            <person name="Tunlid A."/>
            <person name="Henrissat B."/>
            <person name="Grigoriev I.V."/>
            <person name="Hibbett D.S."/>
            <person name="Martin F."/>
        </authorList>
    </citation>
    <scope>NUCLEOTIDE SEQUENCE [LARGE SCALE GENOMIC DNA]</scope>
    <source>
        <strain evidence="2 3">Koide BX008</strain>
    </source>
</reference>
<proteinExistence type="predicted"/>
<dbReference type="Proteomes" id="UP000054549">
    <property type="component" value="Unassembled WGS sequence"/>
</dbReference>
<dbReference type="OrthoDB" id="70588at2759"/>
<dbReference type="EMBL" id="KN818286">
    <property type="protein sequence ID" value="KIL61320.1"/>
    <property type="molecule type" value="Genomic_DNA"/>
</dbReference>
<feature type="region of interest" description="Disordered" evidence="1">
    <location>
        <begin position="103"/>
        <end position="126"/>
    </location>
</feature>
<gene>
    <name evidence="2" type="ORF">M378DRAFT_13619</name>
</gene>
<protein>
    <recommendedName>
        <fullName evidence="4">Thioredoxin domain-containing protein</fullName>
    </recommendedName>
</protein>
<evidence type="ECO:0008006" key="4">
    <source>
        <dbReference type="Google" id="ProtNLM"/>
    </source>
</evidence>